<evidence type="ECO:0000256" key="1">
    <source>
        <dbReference type="ARBA" id="ARBA00006484"/>
    </source>
</evidence>
<dbReference type="InterPro" id="IPR057571">
    <property type="entry name" value="SDR_PhqE-like"/>
</dbReference>
<protein>
    <submittedName>
        <fullName evidence="4">Putative short-chain dehydrogenase/reductase</fullName>
    </submittedName>
</protein>
<reference evidence="4" key="1">
    <citation type="submission" date="2016-05" db="EMBL/GenBank/DDBJ databases">
        <title>Lichen genome sequencing reveals its rich biosynthetic potential.</title>
        <authorList>
            <person name="Bertrand R.L."/>
            <person name="Abdel-Hameed M."/>
            <person name="Sorensen J.L."/>
        </authorList>
    </citation>
    <scope>NUCLEOTIDE SEQUENCE</scope>
</reference>
<reference evidence="5" key="2">
    <citation type="submission" date="2017-12" db="EMBL/GenBank/DDBJ databases">
        <title>Genome Sequencing Reveals a Rich Biosynthetic Potential.</title>
        <authorList>
            <person name="Bertrand R.L."/>
            <person name="Abdel-Hameed M.E."/>
            <person name="Sorensen J.L."/>
        </authorList>
    </citation>
    <scope>NUCLEOTIDE SEQUENCE</scope>
</reference>
<dbReference type="EMBL" id="MG777498">
    <property type="protein sequence ID" value="AUW31220.1"/>
    <property type="molecule type" value="Genomic_DNA"/>
</dbReference>
<dbReference type="Pfam" id="PF23441">
    <property type="entry name" value="SDR"/>
    <property type="match status" value="1"/>
</dbReference>
<dbReference type="InterPro" id="IPR051122">
    <property type="entry name" value="SDR_DHRS6-like"/>
</dbReference>
<dbReference type="PANTHER" id="PTHR43477:SF1">
    <property type="entry name" value="DIHYDROANTICAPSIN 7-DEHYDROGENASE"/>
    <property type="match status" value="1"/>
</dbReference>
<sequence length="264" mass="27869">MTSTTLKYTSKLYNARVLVLGGTSGIGFCVAEAALEHGAQVCISGSKQPKLDKAVSRLQATYPEKASNIRGHVCDLSQPEQLESNIDSLLKAAAADTRIDHIVFTAGDALKLVPIAEATVESIQKAGNVRFLAPLLLGKLAPKYLSPGPESSITLTGGTMSHKPNKGWAIMAAWGSGIEGIVRGLAVDLAPVRVNMVCPGAVYTELFDSIPKESLGSVLQGFKDDTLLGKVGAPEELAEAYIYAMKDHFVTGAFLLSDGGRLLK</sequence>
<name>A0A1Z1C440_CLAUC</name>
<keyword evidence="2" id="KW-0521">NADP</keyword>
<dbReference type="GO" id="GO:0016491">
    <property type="term" value="F:oxidoreductase activity"/>
    <property type="evidence" value="ECO:0007669"/>
    <property type="project" value="UniProtKB-KW"/>
</dbReference>
<dbReference type="EMBL" id="KX264250">
    <property type="protein sequence ID" value="ANM86357.1"/>
    <property type="molecule type" value="Genomic_DNA"/>
</dbReference>
<evidence type="ECO:0000313" key="5">
    <source>
        <dbReference type="EMBL" id="AUW31220.1"/>
    </source>
</evidence>
<dbReference type="Gene3D" id="3.40.50.720">
    <property type="entry name" value="NAD(P)-binding Rossmann-like Domain"/>
    <property type="match status" value="1"/>
</dbReference>
<dbReference type="InterPro" id="IPR002347">
    <property type="entry name" value="SDR_fam"/>
</dbReference>
<evidence type="ECO:0000313" key="4">
    <source>
        <dbReference type="EMBL" id="ANM86357.1"/>
    </source>
</evidence>
<organism evidence="4">
    <name type="scientific">Cladonia uncialis subsp. uncialis</name>
    <dbReference type="NCBI Taxonomy" id="180999"/>
    <lineage>
        <taxon>Eukaryota</taxon>
        <taxon>Fungi</taxon>
        <taxon>Dikarya</taxon>
        <taxon>Ascomycota</taxon>
        <taxon>Pezizomycotina</taxon>
        <taxon>Lecanoromycetes</taxon>
        <taxon>OSLEUM clade</taxon>
        <taxon>Lecanoromycetidae</taxon>
        <taxon>Lecanorales</taxon>
        <taxon>Lecanorineae</taxon>
        <taxon>Cladoniaceae</taxon>
        <taxon>Cladonia</taxon>
    </lineage>
</organism>
<accession>A0A1Z1C440</accession>
<evidence type="ECO:0000256" key="3">
    <source>
        <dbReference type="ARBA" id="ARBA00023002"/>
    </source>
</evidence>
<dbReference type="AlphaFoldDB" id="A0A1Z1C440"/>
<keyword evidence="3" id="KW-0560">Oxidoreductase</keyword>
<evidence type="ECO:0000256" key="2">
    <source>
        <dbReference type="ARBA" id="ARBA00022857"/>
    </source>
</evidence>
<dbReference type="PRINTS" id="PR00081">
    <property type="entry name" value="GDHRDH"/>
</dbReference>
<dbReference type="CDD" id="cd05233">
    <property type="entry name" value="SDR_c"/>
    <property type="match status" value="1"/>
</dbReference>
<dbReference type="PANTHER" id="PTHR43477">
    <property type="entry name" value="DIHYDROANTICAPSIN 7-DEHYDROGENASE"/>
    <property type="match status" value="1"/>
</dbReference>
<dbReference type="SUPFAM" id="SSF51735">
    <property type="entry name" value="NAD(P)-binding Rossmann-fold domains"/>
    <property type="match status" value="1"/>
</dbReference>
<proteinExistence type="inferred from homology"/>
<comment type="similarity">
    <text evidence="1">Belongs to the short-chain dehydrogenases/reductases (SDR) family.</text>
</comment>
<dbReference type="InterPro" id="IPR036291">
    <property type="entry name" value="NAD(P)-bd_dom_sf"/>
</dbReference>